<dbReference type="PANTHER" id="PTHR14919">
    <property type="entry name" value="KPL2-RELATED"/>
    <property type="match status" value="1"/>
</dbReference>
<evidence type="ECO:0000259" key="2">
    <source>
        <dbReference type="Pfam" id="PF06294"/>
    </source>
</evidence>
<dbReference type="InParanoid" id="E4XTL1"/>
<name>E4XTL1_OIKDI</name>
<dbReference type="OrthoDB" id="62528at2759"/>
<dbReference type="GO" id="GO:0005737">
    <property type="term" value="C:cytoplasm"/>
    <property type="evidence" value="ECO:0007669"/>
    <property type="project" value="UniProtKB-ARBA"/>
</dbReference>
<feature type="compositionally biased region" description="Basic and acidic residues" evidence="1">
    <location>
        <begin position="327"/>
        <end position="342"/>
    </location>
</feature>
<feature type="region of interest" description="Disordered" evidence="1">
    <location>
        <begin position="327"/>
        <end position="349"/>
    </location>
</feature>
<sequence length="1327" mass="150977">MTDILCSWLNDDIGISAIVRRDNFASVLQNGYHFAEVFYKYGFQVDLDLFSAKKHDDVLVRNYSMLRPSFSKIGVEITPWKVAQYKKHNQREIRNLAYDLFVGMRRFVKQQEGPSKSQLVYTSIEKLSTPAGAVQKIMPLDLSDFPSSAKSYDEPGIMTSIIDSTPNLAAYRKKKKPSKFLMQELEKEKNQTLKDINDFEMSQSEAVKGKREILPAIEYMKEIKRKAKDARVVGQRRAERRRRVLVDSIQNVFDDSSRARDIQLVERVSRVSILERRLTADLVATKEKEKQILRDNRIRMNKEFEQQRQQQFMTFLDAEAEQLRVQKREEREQADKEIEEHKRRLADKRAAKHAKNKKYARTIVDDIVDIAMTISFYDAGTNKKVPKTIIKELREKFHKQLPIEEDDESVECEFAHDDYERFTNAVEPWHFEEHVKSPVVDKVKVDISEILKPEEMLEEKSPPTWPLRIAVLGKPLSEHESFVEKFAENHPVVVRKFVDMVKDCIDAFENDETVTHHLTEREAKGTFEVISSSTTSTNPSRAQSSMAIVKNEEDADAETAVDHTYDAPSDRAKLGAKISATLAEGGFIDDETAAFIAVEEARRIQKSSGFIFVDFPKNALQLETFEKELSSLQSIILIEKEDTEIIKQNVASVEVTADVSLDIFDFEEKWQVLNEKHDNCKIIKYSDDSQITYDKFERVILDIMNADEEVPDTLLKPQEPIQELEPEPKPITEPVTVPETVEKQSRPSSSKKSSRKSSAKSKERKSSAQSSRPSSKGSSKKSKKGKEKKEEEPTGPVPGENDYQWLAINEDRSDDTKGFYYRLQQSENDISNVTRKRLLKIFRNIHLERREIVRYLAVIMEDFPHFLNRPDMKQAYIDQFQENFNNQPSDLREDEEFKQELHEQLADLTEQLYQVGDRRHEENNEERVKLMTSKWLEERLGLIVMHFAAMLKAIVLKCAVDAMIIRKHFAFQANAPLNSPSAIKEIVQAKALEKCEFDVQIETGEPMDGESVVGRVSMADSIQSLIATIIGNLEEISQSESKTIDEISLEKAEAPEAPKKDDKKRGKSPKGGKKSPSGAKGGKKGTKTPAGVSPEPDLKIERLTKAKNEAKCGIIELVKRAKAKLQIISRNLHETTESSICQFEACFGRMSDMISIAQASETTAVEEASAFIKAAIENDTPIRKQIKFGASFEIIDKLEVAAAESLPAEEAIDESSRLELIVDELVKLNSYSLSNEQIHEVAKDLAVKKELIPEADGDWRILALAAITSKEETEIVSKAVTEGACKISLEDWAALVSPSSLLWKIGRLFVDDDGILVLTEINRILLL</sequence>
<keyword evidence="5" id="KW-1185">Reference proteome</keyword>
<dbReference type="InterPro" id="IPR027417">
    <property type="entry name" value="P-loop_NTPase"/>
</dbReference>
<evidence type="ECO:0000256" key="1">
    <source>
        <dbReference type="SAM" id="MobiDB-lite"/>
    </source>
</evidence>
<dbReference type="Gene3D" id="1.10.418.10">
    <property type="entry name" value="Calponin-like domain"/>
    <property type="match status" value="1"/>
</dbReference>
<dbReference type="InterPro" id="IPR052634">
    <property type="entry name" value="Sperm_flagellar-bone_growth"/>
</dbReference>
<dbReference type="Pfam" id="PF22946">
    <property type="entry name" value="SPEF2_D5"/>
    <property type="match status" value="1"/>
</dbReference>
<dbReference type="Pfam" id="PF06294">
    <property type="entry name" value="CH_2"/>
    <property type="match status" value="1"/>
</dbReference>
<feature type="domain" description="CH-like" evidence="2">
    <location>
        <begin position="5"/>
        <end position="101"/>
    </location>
</feature>
<dbReference type="InterPro" id="IPR036872">
    <property type="entry name" value="CH_dom_sf"/>
</dbReference>
<feature type="region of interest" description="Disordered" evidence="1">
    <location>
        <begin position="711"/>
        <end position="804"/>
    </location>
</feature>
<dbReference type="Gene3D" id="3.40.50.300">
    <property type="entry name" value="P-loop containing nucleotide triphosphate hydrolases"/>
    <property type="match status" value="1"/>
</dbReference>
<feature type="compositionally biased region" description="Basic and acidic residues" evidence="1">
    <location>
        <begin position="1049"/>
        <end position="1064"/>
    </location>
</feature>
<dbReference type="EMBL" id="FN653158">
    <property type="protein sequence ID" value="CBY13073.1"/>
    <property type="molecule type" value="Genomic_DNA"/>
</dbReference>
<evidence type="ECO:0000313" key="4">
    <source>
        <dbReference type="EMBL" id="CBY13073.1"/>
    </source>
</evidence>
<evidence type="ECO:0000259" key="3">
    <source>
        <dbReference type="Pfam" id="PF22946"/>
    </source>
</evidence>
<feature type="domain" description="CPC1/SPEF2" evidence="3">
    <location>
        <begin position="269"/>
        <end position="402"/>
    </location>
</feature>
<feature type="region of interest" description="Disordered" evidence="1">
    <location>
        <begin position="1049"/>
        <end position="1098"/>
    </location>
</feature>
<protein>
    <submittedName>
        <fullName evidence="4">Uncharacterized protein</fullName>
    </submittedName>
</protein>
<dbReference type="InterPro" id="IPR010441">
    <property type="entry name" value="CH_2"/>
</dbReference>
<feature type="compositionally biased region" description="Low complexity" evidence="1">
    <location>
        <begin position="767"/>
        <end position="777"/>
    </location>
</feature>
<reference evidence="4" key="1">
    <citation type="journal article" date="2010" name="Science">
        <title>Plasticity of animal genome architecture unmasked by rapid evolution of a pelagic tunicate.</title>
        <authorList>
            <person name="Denoeud F."/>
            <person name="Henriet S."/>
            <person name="Mungpakdee S."/>
            <person name="Aury J.M."/>
            <person name="Da Silva C."/>
            <person name="Brinkmann H."/>
            <person name="Mikhaleva J."/>
            <person name="Olsen L.C."/>
            <person name="Jubin C."/>
            <person name="Canestro C."/>
            <person name="Bouquet J.M."/>
            <person name="Danks G."/>
            <person name="Poulain J."/>
            <person name="Campsteijn C."/>
            <person name="Adamski M."/>
            <person name="Cross I."/>
            <person name="Yadetie F."/>
            <person name="Muffato M."/>
            <person name="Louis A."/>
            <person name="Butcher S."/>
            <person name="Tsagkogeorga G."/>
            <person name="Konrad A."/>
            <person name="Singh S."/>
            <person name="Jensen M.F."/>
            <person name="Cong E.H."/>
            <person name="Eikeseth-Otteraa H."/>
            <person name="Noel B."/>
            <person name="Anthouard V."/>
            <person name="Porcel B.M."/>
            <person name="Kachouri-Lafond R."/>
            <person name="Nishino A."/>
            <person name="Ugolini M."/>
            <person name="Chourrout P."/>
            <person name="Nishida H."/>
            <person name="Aasland R."/>
            <person name="Huzurbazar S."/>
            <person name="Westhof E."/>
            <person name="Delsuc F."/>
            <person name="Lehrach H."/>
            <person name="Reinhardt R."/>
            <person name="Weissenbach J."/>
            <person name="Roy S.W."/>
            <person name="Artiguenave F."/>
            <person name="Postlethwait J.H."/>
            <person name="Manak J.R."/>
            <person name="Thompson E.M."/>
            <person name="Jaillon O."/>
            <person name="Du Pasquier L."/>
            <person name="Boudinot P."/>
            <person name="Liberles D.A."/>
            <person name="Volff J.N."/>
            <person name="Philippe H."/>
            <person name="Lenhard B."/>
            <person name="Roest Crollius H."/>
            <person name="Wincker P."/>
            <person name="Chourrout D."/>
        </authorList>
    </citation>
    <scope>NUCLEOTIDE SEQUENCE [LARGE SCALE GENOMIC DNA]</scope>
</reference>
<organism evidence="4">
    <name type="scientific">Oikopleura dioica</name>
    <name type="common">Tunicate</name>
    <dbReference type="NCBI Taxonomy" id="34765"/>
    <lineage>
        <taxon>Eukaryota</taxon>
        <taxon>Metazoa</taxon>
        <taxon>Chordata</taxon>
        <taxon>Tunicata</taxon>
        <taxon>Appendicularia</taxon>
        <taxon>Copelata</taxon>
        <taxon>Oikopleuridae</taxon>
        <taxon>Oikopleura</taxon>
    </lineage>
</organism>
<gene>
    <name evidence="4" type="ORF">GSOID_T00003817001</name>
</gene>
<proteinExistence type="predicted"/>
<evidence type="ECO:0000313" key="5">
    <source>
        <dbReference type="Proteomes" id="UP000001307"/>
    </source>
</evidence>
<dbReference type="InterPro" id="IPR054517">
    <property type="entry name" value="SPEF2_D5"/>
</dbReference>
<accession>E4XTL1</accession>
<dbReference type="PANTHER" id="PTHR14919:SF0">
    <property type="entry name" value="SPERM FLAGELLAR PROTEIN 2"/>
    <property type="match status" value="1"/>
</dbReference>
<dbReference type="Proteomes" id="UP000001307">
    <property type="component" value="Unassembled WGS sequence"/>
</dbReference>